<evidence type="ECO:0000313" key="2">
    <source>
        <dbReference type="EMBL" id="EFI98901.1"/>
    </source>
</evidence>
<feature type="compositionally biased region" description="Acidic residues" evidence="1">
    <location>
        <begin position="1368"/>
        <end position="1380"/>
    </location>
</feature>
<feature type="compositionally biased region" description="Basic and acidic residues" evidence="1">
    <location>
        <begin position="1072"/>
        <end position="1087"/>
    </location>
</feature>
<feature type="region of interest" description="Disordered" evidence="1">
    <location>
        <begin position="1315"/>
        <end position="1399"/>
    </location>
</feature>
<dbReference type="InParanoid" id="D8PZQ4"/>
<feature type="compositionally biased region" description="Pro residues" evidence="1">
    <location>
        <begin position="621"/>
        <end position="631"/>
    </location>
</feature>
<feature type="region of interest" description="Disordered" evidence="1">
    <location>
        <begin position="607"/>
        <end position="660"/>
    </location>
</feature>
<protein>
    <submittedName>
        <fullName evidence="2">Uncharacterized protein</fullName>
    </submittedName>
</protein>
<accession>D8PZQ4</accession>
<feature type="region of interest" description="Disordered" evidence="1">
    <location>
        <begin position="1"/>
        <end position="85"/>
    </location>
</feature>
<name>D8PZQ4_SCHCM</name>
<feature type="compositionally biased region" description="Basic and acidic residues" evidence="1">
    <location>
        <begin position="1263"/>
        <end position="1276"/>
    </location>
</feature>
<feature type="region of interest" description="Disordered" evidence="1">
    <location>
        <begin position="549"/>
        <end position="568"/>
    </location>
</feature>
<feature type="compositionally biased region" description="Basic residues" evidence="1">
    <location>
        <begin position="959"/>
        <end position="975"/>
    </location>
</feature>
<feature type="region of interest" description="Disordered" evidence="1">
    <location>
        <begin position="1054"/>
        <end position="1110"/>
    </location>
</feature>
<dbReference type="Proteomes" id="UP000007431">
    <property type="component" value="Unassembled WGS sequence"/>
</dbReference>
<feature type="region of interest" description="Disordered" evidence="1">
    <location>
        <begin position="943"/>
        <end position="1009"/>
    </location>
</feature>
<dbReference type="VEuPathDB" id="FungiDB:SCHCODRAFT_02685446"/>
<dbReference type="EMBL" id="GL377304">
    <property type="protein sequence ID" value="EFI98901.1"/>
    <property type="molecule type" value="Genomic_DNA"/>
</dbReference>
<reference evidence="2 3" key="1">
    <citation type="journal article" date="2010" name="Nat. Biotechnol.">
        <title>Genome sequence of the model mushroom Schizophyllum commune.</title>
        <authorList>
            <person name="Ohm R.A."/>
            <person name="de Jong J.F."/>
            <person name="Lugones L.G."/>
            <person name="Aerts A."/>
            <person name="Kothe E."/>
            <person name="Stajich J.E."/>
            <person name="de Vries R.P."/>
            <person name="Record E."/>
            <person name="Levasseur A."/>
            <person name="Baker S.E."/>
            <person name="Bartholomew K.A."/>
            <person name="Coutinho P.M."/>
            <person name="Erdmann S."/>
            <person name="Fowler T.J."/>
            <person name="Gathman A.C."/>
            <person name="Lombard V."/>
            <person name="Henrissat B."/>
            <person name="Knabe N."/>
            <person name="Kuees U."/>
            <person name="Lilly W.W."/>
            <person name="Lindquist E."/>
            <person name="Lucas S."/>
            <person name="Magnuson J.K."/>
            <person name="Piumi F."/>
            <person name="Raudaskoski M."/>
            <person name="Salamov A."/>
            <person name="Schmutz J."/>
            <person name="Schwarze F.W.M.R."/>
            <person name="vanKuyk P.A."/>
            <person name="Horton J.S."/>
            <person name="Grigoriev I.V."/>
            <person name="Woesten H.A.B."/>
        </authorList>
    </citation>
    <scope>NUCLEOTIDE SEQUENCE [LARGE SCALE GENOMIC DNA]</scope>
    <source>
        <strain evidence="3">H4-8 / FGSC 9210</strain>
    </source>
</reference>
<organism evidence="3">
    <name type="scientific">Schizophyllum commune (strain H4-8 / FGSC 9210)</name>
    <name type="common">Split gill fungus</name>
    <dbReference type="NCBI Taxonomy" id="578458"/>
    <lineage>
        <taxon>Eukaryota</taxon>
        <taxon>Fungi</taxon>
        <taxon>Dikarya</taxon>
        <taxon>Basidiomycota</taxon>
        <taxon>Agaricomycotina</taxon>
        <taxon>Agaricomycetes</taxon>
        <taxon>Agaricomycetidae</taxon>
        <taxon>Agaricales</taxon>
        <taxon>Schizophyllaceae</taxon>
        <taxon>Schizophyllum</taxon>
    </lineage>
</organism>
<feature type="compositionally biased region" description="Low complexity" evidence="1">
    <location>
        <begin position="379"/>
        <end position="391"/>
    </location>
</feature>
<gene>
    <name evidence="2" type="ORF">SCHCODRAFT_106819</name>
</gene>
<keyword evidence="3" id="KW-1185">Reference proteome</keyword>
<feature type="region of interest" description="Disordered" evidence="1">
    <location>
        <begin position="497"/>
        <end position="529"/>
    </location>
</feature>
<feature type="compositionally biased region" description="Basic residues" evidence="1">
    <location>
        <begin position="1095"/>
        <end position="1107"/>
    </location>
</feature>
<feature type="region of interest" description="Disordered" evidence="1">
    <location>
        <begin position="888"/>
        <end position="916"/>
    </location>
</feature>
<feature type="region of interest" description="Disordered" evidence="1">
    <location>
        <begin position="1180"/>
        <end position="1299"/>
    </location>
</feature>
<feature type="compositionally biased region" description="Pro residues" evidence="1">
    <location>
        <begin position="1332"/>
        <end position="1343"/>
    </location>
</feature>
<evidence type="ECO:0000256" key="1">
    <source>
        <dbReference type="SAM" id="MobiDB-lite"/>
    </source>
</evidence>
<feature type="region of interest" description="Disordered" evidence="1">
    <location>
        <begin position="140"/>
        <end position="161"/>
    </location>
</feature>
<dbReference type="HOGENOM" id="CLU_254424_0_0_1"/>
<feature type="compositionally biased region" description="Polar residues" evidence="1">
    <location>
        <begin position="319"/>
        <end position="342"/>
    </location>
</feature>
<feature type="compositionally biased region" description="Low complexity" evidence="1">
    <location>
        <begin position="1223"/>
        <end position="1237"/>
    </location>
</feature>
<feature type="compositionally biased region" description="Basic residues" evidence="1">
    <location>
        <begin position="721"/>
        <end position="733"/>
    </location>
</feature>
<evidence type="ECO:0000313" key="3">
    <source>
        <dbReference type="Proteomes" id="UP000007431"/>
    </source>
</evidence>
<feature type="compositionally biased region" description="Low complexity" evidence="1">
    <location>
        <begin position="632"/>
        <end position="653"/>
    </location>
</feature>
<feature type="non-terminal residue" evidence="2">
    <location>
        <position position="1399"/>
    </location>
</feature>
<proteinExistence type="predicted"/>
<sequence>MSNHSDKSYTEQPISERALTGRRISYARTQPGEPEPSAANAVMRRPLRVPHDTQQPHPLTSSSRSGPNPSPSSAPQGLPQMPAHSHALWPNFGALDSLPASSSHATGLCHSAGLSLPVAQYPLPSLSMFAHVVLPISQTPQPSLQHVPPRHRSSASSASSVEVHAYLTDISSSEEHNTDSAERTLAGRPDRAIVRAVSNDRADISEGMGSRGGDELEYAEDDDGMLVHEDDAVHVGDEDDGSPFSGFSENVDQLDDDQYEPRSTVTDFGSTLFFRDLDDRERFAYMEDDRFQHDVVLSPRSSPEQVEAAALRSAGAGPSNITQEARSSYARTRSPPTSSITNYRRHAATPDNGDSSAADEIPVHRSPQEGPQLEQASWTPTSATISSSGTTAQQEPLAPPTIIRPSIPNLLNAEDREVPRPWGPSAITVDQHADPYATAPREAERLVDTSPTYPTATDARGQGAQTPAATVSYSIDNSSPILLGPGSQLSLRLSIHSPTPRTEPAVPSEDFTGAAEHGAPDRSSPWPSDADLRVAGPFLEFIASARATGVWSSPGTGNGRLYPDTGNVLSPGATSESATLTGGTINIDLPKVVPFATAPASVLHDSTQFGQQGQSPRPLLAHPPSPHPPSPRSRLPSPLPSSSSAPEQETPTSQPSPPSDYVGWVDLWRAKVDVVQQAVIGEFEVDETGQSNSSPAEHAATLPSTTGTAVAPLNEGSGEKGKKKGVDKKKKTPPSKARQAFVNSIKLGGPWLLNAVRTACRLTGELFPEEAMVPDDDLHAELQERSDASPEIVQDGITTSRGLEGEARDQSVDDFSHAADEEGLEFEHQGDGEQGDESRCPIPFLLYVVPRSEDETVEEALQIGQGEIHEQVQRLFFDSWNLAIATDRNNPPVVDPQGQAGPSTSAQPPARGPMDPVYPAQTRVVLFVACENAYTFTVAELGDDESPLRAPDGSEGNNKKKGAKKGGKKGGKKGNKKDGQQDQDPLEMLPRRRFNSPGDVPVNYGDWNVPTRSTVEARAMEAEGIPEELHAEPTNNSGPAQVDATAGERGIVRGRQDENLGGCSAGAGQGSEPRDERQSSQEGRRQDSEDEEEKKKKKNAKPRPPLRSRREILEEHQEWLPIRYDDRTLGQDLRVILAEVHLIIRLSYSPLDPVFGAQLLIRNLNSTAAEMATAAEMVQNAGNGAQGRVTRSKSRKRQRAEGEDEGGNNAEPSKPTKKRKTASATSSQQPPRTSSTQPPAPRGSKRRRDEATEDAAPAPKRTRRDEEVAGDADQRPSARASAATGSRPPRLILPGPSVDTYASLNESLRAAHALPVDASVSQPGASIFRQPPRYPIYHPPPEQPIAGPSRLPMAGPSRPFRKRRRGDETDDDEDDDDYVEEGGPVTWESGRRAKKPKKQ</sequence>
<feature type="compositionally biased region" description="Low complexity" evidence="1">
    <location>
        <begin position="61"/>
        <end position="75"/>
    </location>
</feature>
<feature type="region of interest" description="Disordered" evidence="1">
    <location>
        <begin position="296"/>
        <end position="405"/>
    </location>
</feature>
<feature type="region of interest" description="Disordered" evidence="1">
    <location>
        <begin position="686"/>
        <end position="738"/>
    </location>
</feature>